<dbReference type="InterPro" id="IPR003439">
    <property type="entry name" value="ABC_transporter-like_ATP-bd"/>
</dbReference>
<protein>
    <submittedName>
        <fullName evidence="2">ABC-type glutathione transport system ATPase component</fullName>
    </submittedName>
    <submittedName>
        <fullName evidence="3">ATP-binding cassette domain-containing protein</fullName>
    </submittedName>
</protein>
<keyword evidence="5" id="KW-1185">Reference proteome</keyword>
<proteinExistence type="predicted"/>
<dbReference type="RefSeq" id="WP_160761246.1">
    <property type="nucleotide sequence ID" value="NZ_BAAADZ010000010.1"/>
</dbReference>
<reference evidence="3 4" key="1">
    <citation type="submission" date="2019-12" db="EMBL/GenBank/DDBJ databases">
        <title>Genomic-based taxomic classification of the family Erythrobacteraceae.</title>
        <authorList>
            <person name="Xu L."/>
        </authorList>
    </citation>
    <scope>NUCLEOTIDE SEQUENCE [LARGE SCALE GENOMIC DNA]</scope>
    <source>
        <strain evidence="3 4">JCM 10282</strain>
    </source>
</reference>
<dbReference type="Proteomes" id="UP000430021">
    <property type="component" value="Unassembled WGS sequence"/>
</dbReference>
<dbReference type="AlphaFoldDB" id="A0A6I4UJZ6"/>
<dbReference type="Gene3D" id="3.40.50.300">
    <property type="entry name" value="P-loop containing nucleotide triphosphate hydrolases"/>
    <property type="match status" value="1"/>
</dbReference>
<dbReference type="GO" id="GO:0016887">
    <property type="term" value="F:ATP hydrolysis activity"/>
    <property type="evidence" value="ECO:0007669"/>
    <property type="project" value="InterPro"/>
</dbReference>
<reference evidence="2 5" key="2">
    <citation type="submission" date="2020-08" db="EMBL/GenBank/DDBJ databases">
        <title>Genomic Encyclopedia of Type Strains, Phase IV (KMG-IV): sequencing the most valuable type-strain genomes for metagenomic binning, comparative biology and taxonomic classification.</title>
        <authorList>
            <person name="Goeker M."/>
        </authorList>
    </citation>
    <scope>NUCLEOTIDE SEQUENCE [LARGE SCALE GENOMIC DNA]</scope>
    <source>
        <strain evidence="2 5">DSM 8510</strain>
    </source>
</reference>
<dbReference type="InterPro" id="IPR027417">
    <property type="entry name" value="P-loop_NTPase"/>
</dbReference>
<comment type="caution">
    <text evidence="3">The sequence shown here is derived from an EMBL/GenBank/DDBJ whole genome shotgun (WGS) entry which is preliminary data.</text>
</comment>
<name>A0A6I4UJZ6_9SPHN</name>
<dbReference type="GO" id="GO:0005524">
    <property type="term" value="F:ATP binding"/>
    <property type="evidence" value="ECO:0007669"/>
    <property type="project" value="UniProtKB-KW"/>
</dbReference>
<evidence type="ECO:0000313" key="4">
    <source>
        <dbReference type="Proteomes" id="UP000430021"/>
    </source>
</evidence>
<evidence type="ECO:0000259" key="1">
    <source>
        <dbReference type="Pfam" id="PF00005"/>
    </source>
</evidence>
<feature type="domain" description="ABC transporter" evidence="1">
    <location>
        <begin position="23"/>
        <end position="202"/>
    </location>
</feature>
<dbReference type="Proteomes" id="UP000548685">
    <property type="component" value="Unassembled WGS sequence"/>
</dbReference>
<evidence type="ECO:0000313" key="5">
    <source>
        <dbReference type="Proteomes" id="UP000548685"/>
    </source>
</evidence>
<evidence type="ECO:0000313" key="2">
    <source>
        <dbReference type="EMBL" id="MBB3775722.1"/>
    </source>
</evidence>
<gene>
    <name evidence="2" type="ORF">FHS52_001691</name>
    <name evidence="3" type="ORF">GRI59_11255</name>
</gene>
<dbReference type="OrthoDB" id="9776369at2"/>
<keyword evidence="3" id="KW-0067">ATP-binding</keyword>
<evidence type="ECO:0000313" key="3">
    <source>
        <dbReference type="EMBL" id="MXP39182.1"/>
    </source>
</evidence>
<accession>A0A6I4UJZ6</accession>
<sequence>MIEPPSLESKVLASVFVATSSGDVSLTLARGEVLMVAGPNGAGKSALLYSIYRSIGKGLADYYAGHRQITFNHGWENVSSDKDQLATYQFENFSSSNRYKNHWSEDVFNSIIKRLFQDEVKYNSDLVELLDHDPINAQKFKKTNPSPIAKLNSVFDAARMAVRFEVDVRGLRATRGIGKYDIDQLSDGERAALFIAGAILIQDPAYPLHACVHNVPQ</sequence>
<keyword evidence="3" id="KW-0547">Nucleotide-binding</keyword>
<organism evidence="3 4">
    <name type="scientific">Erythrobacter ramosus</name>
    <dbReference type="NCBI Taxonomy" id="35811"/>
    <lineage>
        <taxon>Bacteria</taxon>
        <taxon>Pseudomonadati</taxon>
        <taxon>Pseudomonadota</taxon>
        <taxon>Alphaproteobacteria</taxon>
        <taxon>Sphingomonadales</taxon>
        <taxon>Erythrobacteraceae</taxon>
        <taxon>Erythrobacter/Porphyrobacter group</taxon>
        <taxon>Erythrobacter</taxon>
    </lineage>
</organism>
<dbReference type="Pfam" id="PF00005">
    <property type="entry name" value="ABC_tran"/>
    <property type="match status" value="1"/>
</dbReference>
<dbReference type="EMBL" id="JACICE010000002">
    <property type="protein sequence ID" value="MBB3775722.1"/>
    <property type="molecule type" value="Genomic_DNA"/>
</dbReference>
<dbReference type="SUPFAM" id="SSF52540">
    <property type="entry name" value="P-loop containing nucleoside triphosphate hydrolases"/>
    <property type="match status" value="1"/>
</dbReference>
<dbReference type="EMBL" id="WTYB01000002">
    <property type="protein sequence ID" value="MXP39182.1"/>
    <property type="molecule type" value="Genomic_DNA"/>
</dbReference>